<evidence type="ECO:0000256" key="1">
    <source>
        <dbReference type="SAM" id="MobiDB-lite"/>
    </source>
</evidence>
<dbReference type="EMBL" id="JARAWP010000010">
    <property type="protein sequence ID" value="MDX3019890.1"/>
    <property type="molecule type" value="Genomic_DNA"/>
</dbReference>
<protein>
    <recommendedName>
        <fullName evidence="4">DUF1876 domain-containing protein</fullName>
    </recommendedName>
</protein>
<comment type="caution">
    <text evidence="2">The sequence shown here is derived from an EMBL/GenBank/DDBJ whole genome shotgun (WGS) entry which is preliminary data.</text>
</comment>
<feature type="region of interest" description="Disordered" evidence="1">
    <location>
        <begin position="83"/>
        <end position="112"/>
    </location>
</feature>
<accession>A0ABU4LXD4</accession>
<organism evidence="2 3">
    <name type="scientific">Streptomyces acidiscabies</name>
    <dbReference type="NCBI Taxonomy" id="42234"/>
    <lineage>
        <taxon>Bacteria</taxon>
        <taxon>Bacillati</taxon>
        <taxon>Actinomycetota</taxon>
        <taxon>Actinomycetes</taxon>
        <taxon>Kitasatosporales</taxon>
        <taxon>Streptomycetaceae</taxon>
        <taxon>Streptomyces</taxon>
    </lineage>
</organism>
<evidence type="ECO:0000313" key="3">
    <source>
        <dbReference type="Proteomes" id="UP001272987"/>
    </source>
</evidence>
<evidence type="ECO:0008006" key="4">
    <source>
        <dbReference type="Google" id="ProtNLM"/>
    </source>
</evidence>
<feature type="compositionally biased region" description="Basic and acidic residues" evidence="1">
    <location>
        <begin position="83"/>
        <end position="96"/>
    </location>
</feature>
<sequence length="112" mass="12606">MNVRLEMLGDNGEWHNVPGVATVELHDEQPERTPIQIYVEHGRVIREGYAAFANAYVTAARPMIEEAVRALEAVGRSLRAARLIDQDGNPVRHPDRPAWQSPYGPARRSNRP</sequence>
<evidence type="ECO:0000313" key="2">
    <source>
        <dbReference type="EMBL" id="MDX3019890.1"/>
    </source>
</evidence>
<keyword evidence="3" id="KW-1185">Reference proteome</keyword>
<proteinExistence type="predicted"/>
<dbReference type="Proteomes" id="UP001272987">
    <property type="component" value="Unassembled WGS sequence"/>
</dbReference>
<dbReference type="RefSeq" id="WP_319166486.1">
    <property type="nucleotide sequence ID" value="NZ_JARAWP010000010.1"/>
</dbReference>
<gene>
    <name evidence="2" type="ORF">PV666_18610</name>
</gene>
<name>A0ABU4LXD4_9ACTN</name>
<reference evidence="2 3" key="1">
    <citation type="journal article" date="2023" name="Microb. Genom.">
        <title>Mesoterricola silvestris gen. nov., sp. nov., Mesoterricola sediminis sp. nov., Geothrix oryzae sp. nov., Geothrix edaphica sp. nov., Geothrix rubra sp. nov., and Geothrix limicola sp. nov., six novel members of Acidobacteriota isolated from soils.</title>
        <authorList>
            <person name="Weisberg A.J."/>
            <person name="Pearce E."/>
            <person name="Kramer C.G."/>
            <person name="Chang J.H."/>
            <person name="Clarke C.R."/>
        </authorList>
    </citation>
    <scope>NUCLEOTIDE SEQUENCE [LARGE SCALE GENOMIC DNA]</scope>
    <source>
        <strain evidence="2 3">NB05-1H</strain>
    </source>
</reference>